<evidence type="ECO:0000259" key="1">
    <source>
        <dbReference type="Pfam" id="PF01370"/>
    </source>
</evidence>
<evidence type="ECO:0000313" key="3">
    <source>
        <dbReference type="Proteomes" id="UP001156690"/>
    </source>
</evidence>
<evidence type="ECO:0000313" key="2">
    <source>
        <dbReference type="EMBL" id="GLQ76372.1"/>
    </source>
</evidence>
<protein>
    <recommendedName>
        <fullName evidence="1">NAD-dependent epimerase/dehydratase domain-containing protein</fullName>
    </recommendedName>
</protein>
<dbReference type="Gene3D" id="3.40.50.720">
    <property type="entry name" value="NAD(P)-binding Rossmann-like Domain"/>
    <property type="match status" value="1"/>
</dbReference>
<comment type="caution">
    <text evidence="2">The sequence shown here is derived from an EMBL/GenBank/DDBJ whole genome shotgun (WGS) entry which is preliminary data.</text>
</comment>
<dbReference type="Proteomes" id="UP001156690">
    <property type="component" value="Unassembled WGS sequence"/>
</dbReference>
<gene>
    <name evidence="2" type="ORF">GCM10007932_57350</name>
</gene>
<dbReference type="AlphaFoldDB" id="A0AAV5P0T3"/>
<sequence>MRVLVSGANGYLGRHVVRYMESLGHSVFRYLRKGQSHHDGVHSSDASFYHTFDLVVNCARPHWSEYSPHDIALIEQDSLAILNKFCKAEGVKIHTSGVWLFGHANEQELKESILKPFDIVKPDKNTIEQARDDGWKIVYCPSLIYGGEHCQLKRIIRDYESGQVNIAMPSIGFNQYAHVQDIAEFYGELALLGCDDSDIFVAEEQGYSPLEYALMLKQCGVVREIIECNRTEFQKQFGQDALDIEQLNLKLPNHQSFIPKHRLSDYISNELVLE</sequence>
<feature type="domain" description="NAD-dependent epimerase/dehydratase" evidence="1">
    <location>
        <begin position="3"/>
        <end position="112"/>
    </location>
</feature>
<dbReference type="InterPro" id="IPR036291">
    <property type="entry name" value="NAD(P)-bd_dom_sf"/>
</dbReference>
<proteinExistence type="predicted"/>
<name>A0AAV5P0T3_9VIBR</name>
<reference evidence="3" key="1">
    <citation type="journal article" date="2019" name="Int. J. Syst. Evol. Microbiol.">
        <title>The Global Catalogue of Microorganisms (GCM) 10K type strain sequencing project: providing services to taxonomists for standard genome sequencing and annotation.</title>
        <authorList>
            <consortium name="The Broad Institute Genomics Platform"/>
            <consortium name="The Broad Institute Genome Sequencing Center for Infectious Disease"/>
            <person name="Wu L."/>
            <person name="Ma J."/>
        </authorList>
    </citation>
    <scope>NUCLEOTIDE SEQUENCE [LARGE SCALE GENOMIC DNA]</scope>
    <source>
        <strain evidence="3">NBRC 15640</strain>
    </source>
</reference>
<dbReference type="EMBL" id="BSNX01000075">
    <property type="protein sequence ID" value="GLQ76372.1"/>
    <property type="molecule type" value="Genomic_DNA"/>
</dbReference>
<dbReference type="SUPFAM" id="SSF51735">
    <property type="entry name" value="NAD(P)-binding Rossmann-fold domains"/>
    <property type="match status" value="1"/>
</dbReference>
<organism evidence="2 3">
    <name type="scientific">Vibrio penaeicida</name>
    <dbReference type="NCBI Taxonomy" id="104609"/>
    <lineage>
        <taxon>Bacteria</taxon>
        <taxon>Pseudomonadati</taxon>
        <taxon>Pseudomonadota</taxon>
        <taxon>Gammaproteobacteria</taxon>
        <taxon>Vibrionales</taxon>
        <taxon>Vibrionaceae</taxon>
        <taxon>Vibrio</taxon>
    </lineage>
</organism>
<dbReference type="Pfam" id="PF01370">
    <property type="entry name" value="Epimerase"/>
    <property type="match status" value="1"/>
</dbReference>
<keyword evidence="3" id="KW-1185">Reference proteome</keyword>
<accession>A0AAV5P0T3</accession>
<dbReference type="RefSeq" id="WP_126608120.1">
    <property type="nucleotide sequence ID" value="NZ_AP025145.1"/>
</dbReference>
<dbReference type="InterPro" id="IPR001509">
    <property type="entry name" value="Epimerase_deHydtase"/>
</dbReference>